<evidence type="ECO:0000259" key="14">
    <source>
        <dbReference type="PROSITE" id="PS50081"/>
    </source>
</evidence>
<comment type="catalytic activity">
    <reaction evidence="12">
        <text>a 1,2-diacyl-sn-glycerol + ATP = a 1,2-diacyl-sn-glycero-3-phosphate + ADP + H(+)</text>
        <dbReference type="Rhea" id="RHEA:10272"/>
        <dbReference type="ChEBI" id="CHEBI:15378"/>
        <dbReference type="ChEBI" id="CHEBI:17815"/>
        <dbReference type="ChEBI" id="CHEBI:30616"/>
        <dbReference type="ChEBI" id="CHEBI:58608"/>
        <dbReference type="ChEBI" id="CHEBI:456216"/>
        <dbReference type="EC" id="2.7.1.107"/>
    </reaction>
</comment>
<dbReference type="Gene3D" id="3.40.50.10330">
    <property type="entry name" value="Probable inorganic polyphosphate/atp-NAD kinase, domain 1"/>
    <property type="match status" value="1"/>
</dbReference>
<dbReference type="InterPro" id="IPR002219">
    <property type="entry name" value="PKC_DAG/PE"/>
</dbReference>
<dbReference type="Gene3D" id="3.10.20.90">
    <property type="entry name" value="Phosphatidylinositol 3-kinase Catalytic Subunit, Chain A, domain 1"/>
    <property type="match status" value="1"/>
</dbReference>
<evidence type="ECO:0000256" key="9">
    <source>
        <dbReference type="ARBA" id="ARBA00022833"/>
    </source>
</evidence>
<evidence type="ECO:0000256" key="8">
    <source>
        <dbReference type="ARBA" id="ARBA00022777"/>
    </source>
</evidence>
<feature type="compositionally biased region" description="Basic and acidic residues" evidence="13">
    <location>
        <begin position="176"/>
        <end position="191"/>
    </location>
</feature>
<proteinExistence type="inferred from homology"/>
<keyword evidence="9" id="KW-0862">Zinc</keyword>
<dbReference type="SMART" id="SM00046">
    <property type="entry name" value="DAGKc"/>
    <property type="match status" value="1"/>
</dbReference>
<dbReference type="Proteomes" id="UP000230750">
    <property type="component" value="Unassembled WGS sequence"/>
</dbReference>
<dbReference type="InterPro" id="IPR029071">
    <property type="entry name" value="Ubiquitin-like_domsf"/>
</dbReference>
<dbReference type="SUPFAM" id="SSF111331">
    <property type="entry name" value="NAD kinase/diacylglycerol kinase-like"/>
    <property type="match status" value="1"/>
</dbReference>
<evidence type="ECO:0000256" key="7">
    <source>
        <dbReference type="ARBA" id="ARBA00022771"/>
    </source>
</evidence>
<dbReference type="SMART" id="SM00314">
    <property type="entry name" value="RA"/>
    <property type="match status" value="1"/>
</dbReference>
<evidence type="ECO:0000256" key="5">
    <source>
        <dbReference type="ARBA" id="ARBA00022737"/>
    </source>
</evidence>
<evidence type="ECO:0000256" key="6">
    <source>
        <dbReference type="ARBA" id="ARBA00022741"/>
    </source>
</evidence>
<dbReference type="InterPro" id="IPR046349">
    <property type="entry name" value="C1-like_sf"/>
</dbReference>
<dbReference type="PANTHER" id="PTHR11255">
    <property type="entry name" value="DIACYLGLYCEROL KINASE"/>
    <property type="match status" value="1"/>
</dbReference>
<evidence type="ECO:0000256" key="4">
    <source>
        <dbReference type="ARBA" id="ARBA00022723"/>
    </source>
</evidence>
<dbReference type="Pfam" id="PF00609">
    <property type="entry name" value="DAGK_acc"/>
    <property type="match status" value="1"/>
</dbReference>
<evidence type="ECO:0000256" key="10">
    <source>
        <dbReference type="ARBA" id="ARBA00022840"/>
    </source>
</evidence>
<keyword evidence="18" id="KW-1185">Reference proteome</keyword>
<evidence type="ECO:0000259" key="16">
    <source>
        <dbReference type="PROSITE" id="PS50200"/>
    </source>
</evidence>
<organism evidence="17 18">
    <name type="scientific">Stichopus japonicus</name>
    <name type="common">Sea cucumber</name>
    <dbReference type="NCBI Taxonomy" id="307972"/>
    <lineage>
        <taxon>Eukaryota</taxon>
        <taxon>Metazoa</taxon>
        <taxon>Echinodermata</taxon>
        <taxon>Eleutherozoa</taxon>
        <taxon>Echinozoa</taxon>
        <taxon>Holothuroidea</taxon>
        <taxon>Aspidochirotacea</taxon>
        <taxon>Aspidochirotida</taxon>
        <taxon>Stichopodidae</taxon>
        <taxon>Apostichopus</taxon>
    </lineage>
</organism>
<dbReference type="Pfam" id="PF00130">
    <property type="entry name" value="C1_1"/>
    <property type="match status" value="1"/>
</dbReference>
<dbReference type="SMART" id="SM00109">
    <property type="entry name" value="C1"/>
    <property type="match status" value="1"/>
</dbReference>
<dbReference type="SUPFAM" id="SSF57889">
    <property type="entry name" value="Cysteine-rich domain"/>
    <property type="match status" value="1"/>
</dbReference>
<evidence type="ECO:0000256" key="13">
    <source>
        <dbReference type="SAM" id="MobiDB-lite"/>
    </source>
</evidence>
<reference evidence="17 18" key="1">
    <citation type="journal article" date="2017" name="PLoS Biol.">
        <title>The sea cucumber genome provides insights into morphological evolution and visceral regeneration.</title>
        <authorList>
            <person name="Zhang X."/>
            <person name="Sun L."/>
            <person name="Yuan J."/>
            <person name="Sun Y."/>
            <person name="Gao Y."/>
            <person name="Zhang L."/>
            <person name="Li S."/>
            <person name="Dai H."/>
            <person name="Hamel J.F."/>
            <person name="Liu C."/>
            <person name="Yu Y."/>
            <person name="Liu S."/>
            <person name="Lin W."/>
            <person name="Guo K."/>
            <person name="Jin S."/>
            <person name="Xu P."/>
            <person name="Storey K.B."/>
            <person name="Huan P."/>
            <person name="Zhang T."/>
            <person name="Zhou Y."/>
            <person name="Zhang J."/>
            <person name="Lin C."/>
            <person name="Li X."/>
            <person name="Xing L."/>
            <person name="Huo D."/>
            <person name="Sun M."/>
            <person name="Wang L."/>
            <person name="Mercier A."/>
            <person name="Li F."/>
            <person name="Yang H."/>
            <person name="Xiang J."/>
        </authorList>
    </citation>
    <scope>NUCLEOTIDE SEQUENCE [LARGE SCALE GENOMIC DNA]</scope>
    <source>
        <strain evidence="17">Shaxun</strain>
        <tissue evidence="17">Muscle</tissue>
    </source>
</reference>
<keyword evidence="4" id="KW-0479">Metal-binding</keyword>
<feature type="domain" description="Ras-associating" evidence="16">
    <location>
        <begin position="307"/>
        <end position="405"/>
    </location>
</feature>
<feature type="domain" description="DAGKc" evidence="15">
    <location>
        <begin position="510"/>
        <end position="601"/>
    </location>
</feature>
<dbReference type="InterPro" id="IPR016064">
    <property type="entry name" value="NAD/diacylglycerol_kinase_sf"/>
</dbReference>
<dbReference type="SUPFAM" id="SSF54236">
    <property type="entry name" value="Ubiquitin-like"/>
    <property type="match status" value="1"/>
</dbReference>
<dbReference type="InterPro" id="IPR037607">
    <property type="entry name" value="DGK"/>
</dbReference>
<dbReference type="GO" id="GO:0005524">
    <property type="term" value="F:ATP binding"/>
    <property type="evidence" value="ECO:0007669"/>
    <property type="project" value="UniProtKB-KW"/>
</dbReference>
<keyword evidence="7" id="KW-0863">Zinc-finger</keyword>
<comment type="similarity">
    <text evidence="2 12">Belongs to the eukaryotic diacylglycerol kinase family.</text>
</comment>
<keyword evidence="6 12" id="KW-0547">Nucleotide-binding</keyword>
<keyword evidence="11" id="KW-0472">Membrane</keyword>
<dbReference type="FunFam" id="3.30.60.20:FF:000002">
    <property type="entry name" value="Diacylglycerol kinase"/>
    <property type="match status" value="1"/>
</dbReference>
<dbReference type="CDD" id="cd20854">
    <property type="entry name" value="C1_DGKtheta_typeV_rpt3"/>
    <property type="match status" value="1"/>
</dbReference>
<keyword evidence="8 12" id="KW-0418">Kinase</keyword>
<dbReference type="OrthoDB" id="242257at2759"/>
<dbReference type="GO" id="GO:0004143">
    <property type="term" value="F:ATP-dependent diacylglycerol kinase activity"/>
    <property type="evidence" value="ECO:0007669"/>
    <property type="project" value="UniProtKB-EC"/>
</dbReference>
<keyword evidence="5" id="KW-0677">Repeat</keyword>
<evidence type="ECO:0000256" key="12">
    <source>
        <dbReference type="RuleBase" id="RU361128"/>
    </source>
</evidence>
<evidence type="ECO:0000259" key="15">
    <source>
        <dbReference type="PROSITE" id="PS50146"/>
    </source>
</evidence>
<dbReference type="InterPro" id="IPR017438">
    <property type="entry name" value="ATP-NAD_kinase_N"/>
</dbReference>
<dbReference type="Pfam" id="PF00788">
    <property type="entry name" value="RA"/>
    <property type="match status" value="1"/>
</dbReference>
<dbReference type="InterPro" id="IPR001206">
    <property type="entry name" value="Diacylglycerol_kinase_cat_dom"/>
</dbReference>
<dbReference type="InterPro" id="IPR000756">
    <property type="entry name" value="Diacylglycerol_kin_accessory"/>
</dbReference>
<comment type="subcellular location">
    <subcellularLocation>
        <location evidence="1">Membrane</location>
    </subcellularLocation>
</comment>
<dbReference type="Pfam" id="PF00781">
    <property type="entry name" value="DAGK_cat"/>
    <property type="match status" value="1"/>
</dbReference>
<dbReference type="GO" id="GO:0007200">
    <property type="term" value="P:phospholipase C-activating G protein-coupled receptor signaling pathway"/>
    <property type="evidence" value="ECO:0007669"/>
    <property type="project" value="InterPro"/>
</dbReference>
<dbReference type="STRING" id="307972.A0A2G8KN14"/>
<dbReference type="PROSITE" id="PS50081">
    <property type="entry name" value="ZF_DAG_PE_2"/>
    <property type="match status" value="1"/>
</dbReference>
<keyword evidence="3 12" id="KW-0808">Transferase</keyword>
<evidence type="ECO:0000256" key="1">
    <source>
        <dbReference type="ARBA" id="ARBA00004370"/>
    </source>
</evidence>
<dbReference type="PANTHER" id="PTHR11255:SF54">
    <property type="entry name" value="DIACYLGLYCEROL KINASE THETA"/>
    <property type="match status" value="1"/>
</dbReference>
<keyword evidence="10 12" id="KW-0067">ATP-binding</keyword>
<accession>A0A2G8KN14</accession>
<feature type="domain" description="Phorbol-ester/DAG-type" evidence="14">
    <location>
        <begin position="89"/>
        <end position="140"/>
    </location>
</feature>
<evidence type="ECO:0000256" key="2">
    <source>
        <dbReference type="ARBA" id="ARBA00009280"/>
    </source>
</evidence>
<dbReference type="AlphaFoldDB" id="A0A2G8KN14"/>
<dbReference type="Gene3D" id="3.30.60.20">
    <property type="match status" value="1"/>
</dbReference>
<dbReference type="Pfam" id="PF24099">
    <property type="entry name" value="RBD_DGKtheta"/>
    <property type="match status" value="1"/>
</dbReference>
<dbReference type="GO" id="GO:0008270">
    <property type="term" value="F:zinc ion binding"/>
    <property type="evidence" value="ECO:0007669"/>
    <property type="project" value="UniProtKB-KW"/>
</dbReference>
<dbReference type="PROSITE" id="PS00479">
    <property type="entry name" value="ZF_DAG_PE_1"/>
    <property type="match status" value="1"/>
</dbReference>
<evidence type="ECO:0000313" key="17">
    <source>
        <dbReference type="EMBL" id="PIK49328.1"/>
    </source>
</evidence>
<dbReference type="PROSITE" id="PS50200">
    <property type="entry name" value="RA"/>
    <property type="match status" value="1"/>
</dbReference>
<evidence type="ECO:0000256" key="3">
    <source>
        <dbReference type="ARBA" id="ARBA00022679"/>
    </source>
</evidence>
<name>A0A2G8KN14_STIJA</name>
<evidence type="ECO:0000313" key="18">
    <source>
        <dbReference type="Proteomes" id="UP000230750"/>
    </source>
</evidence>
<dbReference type="InterPro" id="IPR056392">
    <property type="entry name" value="DGKtheta_RBD"/>
</dbReference>
<dbReference type="EC" id="2.7.1.107" evidence="12"/>
<sequence>MLALVTCTDLSQSLKEFSTSFWVFPDLGKAHKFNRRSSPAQTLLPSVMTQQLAVCEYYVHLHCLDFALNNCIDVAHHDEDVDPTTATIKHHWRDGNLPTNSRCVVCKKSCASSECLTGMQCDWCYITAHAGCFKTIPEECDFGSIHELILPPWSVSLPITNADIKGDILTRVQGNDSKHKERPSSQEKPDFKTLTSDNSPDMKCKDDSYYEDGLSIKLYDGPASVEKRLDHIIWVPKDAFVNQIMEIAMKALHILDSPSSYYLQVANEKDNSIIMNLKEDDCIGAIHKQLGSKPLALVVRYQDRDAKNGTIKVYPGGISVPLEFAKISITNYISVEEITEMALHKFGLDEADPHEYDLIETILEHEIRERVMSREECPWPQLIKARQNSCREMKRIRYSLRLKGQEEKKCRTQIFVSSLPINLSEHRYEHIVRHLLKEATCKMFSSVGPIYAQYGSTVITFQNKDDALEAYNVLKDAVYDERPVTAVFIPEIHVDALPEDALPLLAFVKLHVFSKVKEYRILICGGDGTVGWVLQCLDDIGQLSVCSSPAIAILPLGTGNDLARVLKWGGGYQQEELYPILQAALGAEEVKLDRWTVIFEPAEQQCNRFVESDNHSNSSNSSTSNEEMPNMFVMNNYFSIGIDAELCLGFHLAREEKPEKFNSRIHNKGVYVRLGMSRIGRRTSCKELNKELKIEVDGNILTLPTLEGILILNISSWGSGADPWGVDNQDANFAKCRHDDGMLEVVGLTGVVHLGQIQSGLRCGTRLAQGAQVGGRRYDLTLRRDIPVKDV</sequence>
<dbReference type="GO" id="GO:0016020">
    <property type="term" value="C:membrane"/>
    <property type="evidence" value="ECO:0007669"/>
    <property type="project" value="UniProtKB-SubCell"/>
</dbReference>
<protein>
    <recommendedName>
        <fullName evidence="12">Diacylglycerol kinase</fullName>
        <shortName evidence="12">DAG kinase</shortName>
        <ecNumber evidence="12">2.7.1.107</ecNumber>
    </recommendedName>
</protein>
<dbReference type="PROSITE" id="PS50146">
    <property type="entry name" value="DAGK"/>
    <property type="match status" value="1"/>
</dbReference>
<feature type="region of interest" description="Disordered" evidence="13">
    <location>
        <begin position="172"/>
        <end position="199"/>
    </location>
</feature>
<evidence type="ECO:0000256" key="11">
    <source>
        <dbReference type="ARBA" id="ARBA00023136"/>
    </source>
</evidence>
<dbReference type="SMART" id="SM00045">
    <property type="entry name" value="DAGKa"/>
    <property type="match status" value="1"/>
</dbReference>
<gene>
    <name evidence="17" type="ORF">BSL78_13787</name>
</gene>
<dbReference type="InterPro" id="IPR000159">
    <property type="entry name" value="RA_dom"/>
</dbReference>
<dbReference type="EMBL" id="MRZV01000471">
    <property type="protein sequence ID" value="PIK49328.1"/>
    <property type="molecule type" value="Genomic_DNA"/>
</dbReference>
<comment type="caution">
    <text evidence="17">The sequence shown here is derived from an EMBL/GenBank/DDBJ whole genome shotgun (WGS) entry which is preliminary data.</text>
</comment>
<dbReference type="Gene3D" id="2.60.200.40">
    <property type="match status" value="1"/>
</dbReference>